<dbReference type="PRINTS" id="PR01210">
    <property type="entry name" value="GGTRANSPTASE"/>
</dbReference>
<feature type="signal peptide" evidence="2">
    <location>
        <begin position="1"/>
        <end position="24"/>
    </location>
</feature>
<dbReference type="InterPro" id="IPR052896">
    <property type="entry name" value="GGT-like_enzyme"/>
</dbReference>
<evidence type="ECO:0000313" key="4">
    <source>
        <dbReference type="Proteomes" id="UP000545037"/>
    </source>
</evidence>
<dbReference type="Gene3D" id="1.10.246.130">
    <property type="match status" value="1"/>
</dbReference>
<evidence type="ECO:0000256" key="1">
    <source>
        <dbReference type="SAM" id="MobiDB-lite"/>
    </source>
</evidence>
<dbReference type="AlphaFoldDB" id="A0A7W9CIT7"/>
<reference evidence="3 4" key="1">
    <citation type="submission" date="2020-08" db="EMBL/GenBank/DDBJ databases">
        <title>Genomic Encyclopedia of Type Strains, Phase IV (KMG-IV): sequencing the most valuable type-strain genomes for metagenomic binning, comparative biology and taxonomic classification.</title>
        <authorList>
            <person name="Goeker M."/>
        </authorList>
    </citation>
    <scope>NUCLEOTIDE SEQUENCE [LARGE SCALE GENOMIC DNA]</scope>
    <source>
        <strain evidence="3 4">DSM 4737</strain>
    </source>
</reference>
<evidence type="ECO:0000256" key="2">
    <source>
        <dbReference type="SAM" id="SignalP"/>
    </source>
</evidence>
<keyword evidence="4" id="KW-1185">Reference proteome</keyword>
<dbReference type="Gene3D" id="3.60.20.40">
    <property type="match status" value="1"/>
</dbReference>
<name>A0A7W9CIT7_9CAUL</name>
<dbReference type="PROSITE" id="PS51318">
    <property type="entry name" value="TAT"/>
    <property type="match status" value="1"/>
</dbReference>
<keyword evidence="2" id="KW-0732">Signal</keyword>
<comment type="caution">
    <text evidence="3">The sequence shown here is derived from an EMBL/GenBank/DDBJ whole genome shotgun (WGS) entry which is preliminary data.</text>
</comment>
<dbReference type="EMBL" id="JACHOR010000003">
    <property type="protein sequence ID" value="MBB5746422.1"/>
    <property type="molecule type" value="Genomic_DNA"/>
</dbReference>
<dbReference type="EC" id="3.4.19.13" evidence="3"/>
<dbReference type="InterPro" id="IPR029055">
    <property type="entry name" value="Ntn_hydrolases_N"/>
</dbReference>
<dbReference type="SUPFAM" id="SSF56235">
    <property type="entry name" value="N-terminal nucleophile aminohydrolases (Ntn hydrolases)"/>
    <property type="match status" value="1"/>
</dbReference>
<dbReference type="RefSeq" id="WP_183213390.1">
    <property type="nucleotide sequence ID" value="NZ_JACHOR010000003.1"/>
</dbReference>
<dbReference type="PANTHER" id="PTHR43881">
    <property type="entry name" value="GAMMA-GLUTAMYLTRANSPEPTIDASE (AFU_ORTHOLOGUE AFUA_4G13580)"/>
    <property type="match status" value="1"/>
</dbReference>
<keyword evidence="3" id="KW-0012">Acyltransferase</keyword>
<evidence type="ECO:0000313" key="3">
    <source>
        <dbReference type="EMBL" id="MBB5746422.1"/>
    </source>
</evidence>
<gene>
    <name evidence="3" type="ORF">GGR13_002026</name>
</gene>
<dbReference type="PANTHER" id="PTHR43881:SF1">
    <property type="entry name" value="GAMMA-GLUTAMYLTRANSPEPTIDASE (AFU_ORTHOLOGUE AFUA_4G13580)"/>
    <property type="match status" value="1"/>
</dbReference>
<feature type="chain" id="PRO_5031128492" evidence="2">
    <location>
        <begin position="25"/>
        <end position="610"/>
    </location>
</feature>
<protein>
    <submittedName>
        <fullName evidence="3">Gamma-glutamyltranspeptidase/glutathione hydrolase</fullName>
        <ecNumber evidence="3">2.3.2.2</ecNumber>
        <ecNumber evidence="3">3.4.19.13</ecNumber>
    </submittedName>
</protein>
<keyword evidence="3" id="KW-0808">Transferase</keyword>
<dbReference type="InterPro" id="IPR006311">
    <property type="entry name" value="TAT_signal"/>
</dbReference>
<dbReference type="GO" id="GO:0036374">
    <property type="term" value="F:glutathione hydrolase activity"/>
    <property type="evidence" value="ECO:0007669"/>
    <property type="project" value="UniProtKB-EC"/>
</dbReference>
<accession>A0A7W9CIT7</accession>
<keyword evidence="3" id="KW-0378">Hydrolase</keyword>
<dbReference type="InterPro" id="IPR043137">
    <property type="entry name" value="GGT_ssub_C"/>
</dbReference>
<proteinExistence type="predicted"/>
<dbReference type="InterPro" id="IPR043138">
    <property type="entry name" value="GGT_lsub"/>
</dbReference>
<dbReference type="GO" id="GO:0103068">
    <property type="term" value="F:leukotriene C4 gamma-glutamyl transferase activity"/>
    <property type="evidence" value="ECO:0007669"/>
    <property type="project" value="UniProtKB-EC"/>
</dbReference>
<dbReference type="Proteomes" id="UP000545037">
    <property type="component" value="Unassembled WGS sequence"/>
</dbReference>
<sequence>MRRRTFLKTLPAGAVLAAASAASAAPQTPQATAAEARAARTYPYAGIGPGDRIMGAPFAGRSTVWGTQGAAATAHPAATLIGIDTLRRGGSAIDAAIAINAALGFLEPTANGIGGDAFCLMWDPAQRKVVGFNGSGNSPAGLSLATARSKAGPDGFLPRYGAVTVNVPGTVDAWWSAHQRYGKLPWKDVLLPVAEMCERGIPMPQLIAWYLERNMAGFDRSAAIIEDNDNRKRVYAPGGRTPRSGEVFANPDLGRTYRMIAEGGRDAFYDGPIADQIEGYFRRIGGWMTRADLKAHATEWVEPIMTTYRGVEVYSLGPNTQGLSTNQILNICEQFDLKAMGFQSAASIHHQAEAKRLAFEDRARWFADPRFARTPVEYLNSKAYAAERARLIRPDRVMERAMPGDAPTQGDTTYFSVADSDGMMVSWIQSNYRGMGSGLVPDGADGQTLGFMFQDRGELFALTDGHPNVYAPGKRPFHTIIPGFACKDGQPWMAYGVMGGGMQPQGQAQIVINMVDYGLDPQEAGDAPRWQHEGSTEPTGHPAEGQGVLHLETGVPADTRAALQAMGWTLGEPNGGFGGYQNVVRQVNDRGPWTYGAATEMRKDGIALAY</sequence>
<feature type="region of interest" description="Disordered" evidence="1">
    <location>
        <begin position="522"/>
        <end position="545"/>
    </location>
</feature>
<dbReference type="Pfam" id="PF01019">
    <property type="entry name" value="G_glu_transpept"/>
    <property type="match status" value="1"/>
</dbReference>
<organism evidence="3 4">
    <name type="scientific">Brevundimonas variabilis</name>
    <dbReference type="NCBI Taxonomy" id="74312"/>
    <lineage>
        <taxon>Bacteria</taxon>
        <taxon>Pseudomonadati</taxon>
        <taxon>Pseudomonadota</taxon>
        <taxon>Alphaproteobacteria</taxon>
        <taxon>Caulobacterales</taxon>
        <taxon>Caulobacteraceae</taxon>
        <taxon>Brevundimonas</taxon>
    </lineage>
</organism>
<dbReference type="EC" id="2.3.2.2" evidence="3"/>